<keyword evidence="1" id="KW-0472">Membrane</keyword>
<evidence type="ECO:0000313" key="3">
    <source>
        <dbReference type="Proteomes" id="UP000015105"/>
    </source>
</evidence>
<keyword evidence="3" id="KW-1185">Reference proteome</keyword>
<dbReference type="AlphaFoldDB" id="A0A453K9S6"/>
<dbReference type="Proteomes" id="UP000015105">
    <property type="component" value="Chromosome 5D"/>
</dbReference>
<feature type="transmembrane region" description="Helical" evidence="1">
    <location>
        <begin position="54"/>
        <end position="76"/>
    </location>
</feature>
<reference evidence="2" key="5">
    <citation type="journal article" date="2021" name="G3 (Bethesda)">
        <title>Aegilops tauschii genome assembly Aet v5.0 features greater sequence contiguity and improved annotation.</title>
        <authorList>
            <person name="Wang L."/>
            <person name="Zhu T."/>
            <person name="Rodriguez J.C."/>
            <person name="Deal K.R."/>
            <person name="Dubcovsky J."/>
            <person name="McGuire P.E."/>
            <person name="Lux T."/>
            <person name="Spannagl M."/>
            <person name="Mayer K.F.X."/>
            <person name="Baldrich P."/>
            <person name="Meyers B.C."/>
            <person name="Huo N."/>
            <person name="Gu Y.Q."/>
            <person name="Zhou H."/>
            <person name="Devos K.M."/>
            <person name="Bennetzen J.L."/>
            <person name="Unver T."/>
            <person name="Budak H."/>
            <person name="Gulick P.J."/>
            <person name="Galiba G."/>
            <person name="Kalapos B."/>
            <person name="Nelson D.R."/>
            <person name="Li P."/>
            <person name="You F.M."/>
            <person name="Luo M.C."/>
            <person name="Dvorak J."/>
        </authorList>
    </citation>
    <scope>NUCLEOTIDE SEQUENCE [LARGE SCALE GENOMIC DNA]</scope>
    <source>
        <strain evidence="2">cv. AL8/78</strain>
    </source>
</reference>
<evidence type="ECO:0000313" key="2">
    <source>
        <dbReference type="EnsemblPlants" id="AET5Gv20347400.2"/>
    </source>
</evidence>
<dbReference type="EnsemblPlants" id="AET5Gv20347400.2">
    <property type="protein sequence ID" value="AET5Gv20347400.2"/>
    <property type="gene ID" value="AET5Gv20347400"/>
</dbReference>
<sequence>MIYKLQIFCIYKLLRRGVHCLQMKALKDLGLDVTKGSVATDSSVTQTKFHIMRLWVHATFCLLQFLIQHLVVCLHFEK</sequence>
<reference evidence="2" key="3">
    <citation type="journal article" date="2017" name="Nature">
        <title>Genome sequence of the progenitor of the wheat D genome Aegilops tauschii.</title>
        <authorList>
            <person name="Luo M.C."/>
            <person name="Gu Y.Q."/>
            <person name="Puiu D."/>
            <person name="Wang H."/>
            <person name="Twardziok S.O."/>
            <person name="Deal K.R."/>
            <person name="Huo N."/>
            <person name="Zhu T."/>
            <person name="Wang L."/>
            <person name="Wang Y."/>
            <person name="McGuire P.E."/>
            <person name="Liu S."/>
            <person name="Long H."/>
            <person name="Ramasamy R.K."/>
            <person name="Rodriguez J.C."/>
            <person name="Van S.L."/>
            <person name="Yuan L."/>
            <person name="Wang Z."/>
            <person name="Xia Z."/>
            <person name="Xiao L."/>
            <person name="Anderson O.D."/>
            <person name="Ouyang S."/>
            <person name="Liang Y."/>
            <person name="Zimin A.V."/>
            <person name="Pertea G."/>
            <person name="Qi P."/>
            <person name="Bennetzen J.L."/>
            <person name="Dai X."/>
            <person name="Dawson M.W."/>
            <person name="Muller H.G."/>
            <person name="Kugler K."/>
            <person name="Rivarola-Duarte L."/>
            <person name="Spannagl M."/>
            <person name="Mayer K.F.X."/>
            <person name="Lu F.H."/>
            <person name="Bevan M.W."/>
            <person name="Leroy P."/>
            <person name="Li P."/>
            <person name="You F.M."/>
            <person name="Sun Q."/>
            <person name="Liu Z."/>
            <person name="Lyons E."/>
            <person name="Wicker T."/>
            <person name="Salzberg S.L."/>
            <person name="Devos K.M."/>
            <person name="Dvorak J."/>
        </authorList>
    </citation>
    <scope>NUCLEOTIDE SEQUENCE [LARGE SCALE GENOMIC DNA]</scope>
    <source>
        <strain evidence="2">cv. AL8/78</strain>
    </source>
</reference>
<keyword evidence="1" id="KW-1133">Transmembrane helix</keyword>
<reference evidence="3" key="1">
    <citation type="journal article" date="2014" name="Science">
        <title>Ancient hybridizations among the ancestral genomes of bread wheat.</title>
        <authorList>
            <consortium name="International Wheat Genome Sequencing Consortium,"/>
            <person name="Marcussen T."/>
            <person name="Sandve S.R."/>
            <person name="Heier L."/>
            <person name="Spannagl M."/>
            <person name="Pfeifer M."/>
            <person name="Jakobsen K.S."/>
            <person name="Wulff B.B."/>
            <person name="Steuernagel B."/>
            <person name="Mayer K.F."/>
            <person name="Olsen O.A."/>
        </authorList>
    </citation>
    <scope>NUCLEOTIDE SEQUENCE [LARGE SCALE GENOMIC DNA]</scope>
    <source>
        <strain evidence="3">cv. AL8/78</strain>
    </source>
</reference>
<dbReference type="Gramene" id="AET5Gv20347400.2">
    <property type="protein sequence ID" value="AET5Gv20347400.2"/>
    <property type="gene ID" value="AET5Gv20347400"/>
</dbReference>
<keyword evidence="1" id="KW-0812">Transmembrane</keyword>
<proteinExistence type="predicted"/>
<reference evidence="3" key="2">
    <citation type="journal article" date="2017" name="Nat. Plants">
        <title>The Aegilops tauschii genome reveals multiple impacts of transposons.</title>
        <authorList>
            <person name="Zhao G."/>
            <person name="Zou C."/>
            <person name="Li K."/>
            <person name="Wang K."/>
            <person name="Li T."/>
            <person name="Gao L."/>
            <person name="Zhang X."/>
            <person name="Wang H."/>
            <person name="Yang Z."/>
            <person name="Liu X."/>
            <person name="Jiang W."/>
            <person name="Mao L."/>
            <person name="Kong X."/>
            <person name="Jiao Y."/>
            <person name="Jia J."/>
        </authorList>
    </citation>
    <scope>NUCLEOTIDE SEQUENCE [LARGE SCALE GENOMIC DNA]</scope>
    <source>
        <strain evidence="3">cv. AL8/78</strain>
    </source>
</reference>
<organism evidence="2 3">
    <name type="scientific">Aegilops tauschii subsp. strangulata</name>
    <name type="common">Goatgrass</name>
    <dbReference type="NCBI Taxonomy" id="200361"/>
    <lineage>
        <taxon>Eukaryota</taxon>
        <taxon>Viridiplantae</taxon>
        <taxon>Streptophyta</taxon>
        <taxon>Embryophyta</taxon>
        <taxon>Tracheophyta</taxon>
        <taxon>Spermatophyta</taxon>
        <taxon>Magnoliopsida</taxon>
        <taxon>Liliopsida</taxon>
        <taxon>Poales</taxon>
        <taxon>Poaceae</taxon>
        <taxon>BOP clade</taxon>
        <taxon>Pooideae</taxon>
        <taxon>Triticodae</taxon>
        <taxon>Triticeae</taxon>
        <taxon>Triticinae</taxon>
        <taxon>Aegilops</taxon>
    </lineage>
</organism>
<accession>A0A453K9S6</accession>
<evidence type="ECO:0000256" key="1">
    <source>
        <dbReference type="SAM" id="Phobius"/>
    </source>
</evidence>
<protein>
    <submittedName>
        <fullName evidence="2">Uncharacterized protein</fullName>
    </submittedName>
</protein>
<name>A0A453K9S6_AEGTS</name>
<reference evidence="2" key="4">
    <citation type="submission" date="2019-03" db="UniProtKB">
        <authorList>
            <consortium name="EnsemblPlants"/>
        </authorList>
    </citation>
    <scope>IDENTIFICATION</scope>
</reference>